<evidence type="ECO:0000256" key="3">
    <source>
        <dbReference type="ARBA" id="ARBA00022840"/>
    </source>
</evidence>
<proteinExistence type="predicted"/>
<dbReference type="AlphaFoldDB" id="A0A974XWW4"/>
<dbReference type="PANTHER" id="PTHR43309">
    <property type="entry name" value="5-OXOPROLINASE SUBUNIT C"/>
    <property type="match status" value="1"/>
</dbReference>
<dbReference type="InterPro" id="IPR003778">
    <property type="entry name" value="CT_A_B"/>
</dbReference>
<keyword evidence="6" id="KW-1185">Reference proteome</keyword>
<dbReference type="Proteomes" id="UP000639274">
    <property type="component" value="Chromosome"/>
</dbReference>
<sequence length="325" mass="34313">MSLHVLQPGLLTTVQDRGRHGWRHLGIARAGALDPDAAALANRLVGNDPDAAVLEMTLQGPTLRFDVPTRIALCGAWLPMKFTSSTGVAAHIPGGRPVSLPAGELSLGAACDGTRAWLAIGGGLDVPPVLGSRSTDLRGGFGGLAGRALRAGDRLHVSAAPDPGPEPRFPAWWVDPLAHDRQPHGRAAPIRYVPAHLPGADAFARMPWRASARSDRQGLRLDGEALSLDTHEQISAPVAPGTVQLPPDGRPIVLLADAQTVGGYPRLGHVIAVDLQRLAQLRPGQPVHFSACDARTATQLACAARARLARITLMIDFKLQRGYGE</sequence>
<dbReference type="SMART" id="SM00797">
    <property type="entry name" value="AHS2"/>
    <property type="match status" value="1"/>
</dbReference>
<keyword evidence="3" id="KW-0067">ATP-binding</keyword>
<organism evidence="5 6">
    <name type="scientific">Agrilutibacter solisilvae</name>
    <dbReference type="NCBI Taxonomy" id="2763317"/>
    <lineage>
        <taxon>Bacteria</taxon>
        <taxon>Pseudomonadati</taxon>
        <taxon>Pseudomonadota</taxon>
        <taxon>Gammaproteobacteria</taxon>
        <taxon>Lysobacterales</taxon>
        <taxon>Lysobacteraceae</taxon>
        <taxon>Agrilutibacter</taxon>
    </lineage>
</organism>
<dbReference type="InterPro" id="IPR029000">
    <property type="entry name" value="Cyclophilin-like_dom_sf"/>
</dbReference>
<dbReference type="KEGG" id="lsf:I8J32_011280"/>
<dbReference type="Pfam" id="PF02626">
    <property type="entry name" value="CT_A_B"/>
    <property type="match status" value="1"/>
</dbReference>
<feature type="domain" description="Carboxyltransferase" evidence="4">
    <location>
        <begin position="24"/>
        <end position="308"/>
    </location>
</feature>
<evidence type="ECO:0000313" key="5">
    <source>
        <dbReference type="EMBL" id="QSX77351.1"/>
    </source>
</evidence>
<dbReference type="RefSeq" id="WP_200612134.1">
    <property type="nucleotide sequence ID" value="NZ_CP071518.1"/>
</dbReference>
<name>A0A974XWW4_9GAMM</name>
<dbReference type="GO" id="GO:0016787">
    <property type="term" value="F:hydrolase activity"/>
    <property type="evidence" value="ECO:0007669"/>
    <property type="project" value="UniProtKB-KW"/>
</dbReference>
<dbReference type="Gene3D" id="2.40.100.10">
    <property type="entry name" value="Cyclophilin-like"/>
    <property type="match status" value="1"/>
</dbReference>
<evidence type="ECO:0000256" key="2">
    <source>
        <dbReference type="ARBA" id="ARBA00022801"/>
    </source>
</evidence>
<accession>A0A974XWW4</accession>
<dbReference type="InterPro" id="IPR052708">
    <property type="entry name" value="PxpC"/>
</dbReference>
<evidence type="ECO:0000313" key="6">
    <source>
        <dbReference type="Proteomes" id="UP000639274"/>
    </source>
</evidence>
<dbReference type="EMBL" id="CP071518">
    <property type="protein sequence ID" value="QSX77351.1"/>
    <property type="molecule type" value="Genomic_DNA"/>
</dbReference>
<keyword evidence="1" id="KW-0547">Nucleotide-binding</keyword>
<dbReference type="PANTHER" id="PTHR43309:SF3">
    <property type="entry name" value="5-OXOPROLINASE SUBUNIT C"/>
    <property type="match status" value="1"/>
</dbReference>
<dbReference type="SUPFAM" id="SSF50891">
    <property type="entry name" value="Cyclophilin-like"/>
    <property type="match status" value="1"/>
</dbReference>
<keyword evidence="2" id="KW-0378">Hydrolase</keyword>
<evidence type="ECO:0000256" key="1">
    <source>
        <dbReference type="ARBA" id="ARBA00022741"/>
    </source>
</evidence>
<evidence type="ECO:0000259" key="4">
    <source>
        <dbReference type="SMART" id="SM00797"/>
    </source>
</evidence>
<dbReference type="GO" id="GO:0005524">
    <property type="term" value="F:ATP binding"/>
    <property type="evidence" value="ECO:0007669"/>
    <property type="project" value="UniProtKB-KW"/>
</dbReference>
<reference evidence="5 6" key="1">
    <citation type="submission" date="2021-03" db="EMBL/GenBank/DDBJ databases">
        <title>Lysobacter sp. nov. isolated from soil of gangwondo yeongwol, south Korea.</title>
        <authorList>
            <person name="Kim K.R."/>
            <person name="Kim K.H."/>
            <person name="Jeon C.O."/>
        </authorList>
    </citation>
    <scope>NUCLEOTIDE SEQUENCE [LARGE SCALE GENOMIC DNA]</scope>
    <source>
        <strain evidence="5 6">R19</strain>
    </source>
</reference>
<gene>
    <name evidence="5" type="ORF">I8J32_011280</name>
</gene>
<dbReference type="NCBIfam" id="TIGR00724">
    <property type="entry name" value="urea_amlyse_rel"/>
    <property type="match status" value="1"/>
</dbReference>
<protein>
    <submittedName>
        <fullName evidence="5">Biotin-dependent carboxyltransferase family protein</fullName>
    </submittedName>
</protein>